<name>A0A844ZJJ7_9SPHN</name>
<dbReference type="GO" id="GO:0020037">
    <property type="term" value="F:heme binding"/>
    <property type="evidence" value="ECO:0007669"/>
    <property type="project" value="InterPro"/>
</dbReference>
<dbReference type="InterPro" id="IPR009056">
    <property type="entry name" value="Cyt_c-like_dom"/>
</dbReference>
<evidence type="ECO:0000256" key="3">
    <source>
        <dbReference type="ARBA" id="ARBA00023004"/>
    </source>
</evidence>
<keyword evidence="2 4" id="KW-0479">Metal-binding</keyword>
<accession>A0A844ZJJ7</accession>
<gene>
    <name evidence="6" type="ORF">GRI32_01010</name>
</gene>
<reference evidence="6 7" key="1">
    <citation type="submission" date="2019-12" db="EMBL/GenBank/DDBJ databases">
        <title>Genomic-based taxomic classification of the family Erythrobacteraceae.</title>
        <authorList>
            <person name="Xu L."/>
        </authorList>
    </citation>
    <scope>NUCLEOTIDE SEQUENCE [LARGE SCALE GENOMIC DNA]</scope>
    <source>
        <strain evidence="6 7">JCM 16339</strain>
    </source>
</reference>
<evidence type="ECO:0000256" key="2">
    <source>
        <dbReference type="ARBA" id="ARBA00022723"/>
    </source>
</evidence>
<dbReference type="Proteomes" id="UP000435243">
    <property type="component" value="Unassembled WGS sequence"/>
</dbReference>
<dbReference type="Pfam" id="PF13442">
    <property type="entry name" value="Cytochrome_CBB3"/>
    <property type="match status" value="1"/>
</dbReference>
<evidence type="ECO:0000256" key="1">
    <source>
        <dbReference type="ARBA" id="ARBA00022617"/>
    </source>
</evidence>
<dbReference type="AlphaFoldDB" id="A0A844ZJJ7"/>
<dbReference type="GO" id="GO:0009055">
    <property type="term" value="F:electron transfer activity"/>
    <property type="evidence" value="ECO:0007669"/>
    <property type="project" value="InterPro"/>
</dbReference>
<organism evidence="6 7">
    <name type="scientific">Alteraurantiacibacter aestuarii</name>
    <dbReference type="NCBI Taxonomy" id="650004"/>
    <lineage>
        <taxon>Bacteria</taxon>
        <taxon>Pseudomonadati</taxon>
        <taxon>Pseudomonadota</taxon>
        <taxon>Alphaproteobacteria</taxon>
        <taxon>Sphingomonadales</taxon>
        <taxon>Erythrobacteraceae</taxon>
        <taxon>Alteraurantiacibacter</taxon>
    </lineage>
</organism>
<sequence length="100" mass="10409">MPGRVIFARQCAPCHGTAPGDDGSPMLPGTAALTAKYEGRLPGLLELRSDLSAPVLNLFVRRGSGAMPMFRKAELSDADLAAIADYLAATARENASLAGH</sequence>
<evidence type="ECO:0000313" key="7">
    <source>
        <dbReference type="Proteomes" id="UP000435243"/>
    </source>
</evidence>
<evidence type="ECO:0000256" key="4">
    <source>
        <dbReference type="PROSITE-ProRule" id="PRU00433"/>
    </source>
</evidence>
<dbReference type="InterPro" id="IPR036909">
    <property type="entry name" value="Cyt_c-like_dom_sf"/>
</dbReference>
<comment type="caution">
    <text evidence="6">The sequence shown here is derived from an EMBL/GenBank/DDBJ whole genome shotgun (WGS) entry which is preliminary data.</text>
</comment>
<dbReference type="Gene3D" id="1.10.760.10">
    <property type="entry name" value="Cytochrome c-like domain"/>
    <property type="match status" value="1"/>
</dbReference>
<evidence type="ECO:0000313" key="6">
    <source>
        <dbReference type="EMBL" id="MXO87316.1"/>
    </source>
</evidence>
<dbReference type="OrthoDB" id="7427921at2"/>
<keyword evidence="7" id="KW-1185">Reference proteome</keyword>
<evidence type="ECO:0000259" key="5">
    <source>
        <dbReference type="PROSITE" id="PS51007"/>
    </source>
</evidence>
<dbReference type="SUPFAM" id="SSF46626">
    <property type="entry name" value="Cytochrome c"/>
    <property type="match status" value="1"/>
</dbReference>
<keyword evidence="1 4" id="KW-0349">Heme</keyword>
<proteinExistence type="predicted"/>
<feature type="domain" description="Cytochrome c" evidence="5">
    <location>
        <begin position="1"/>
        <end position="91"/>
    </location>
</feature>
<dbReference type="GO" id="GO:0046872">
    <property type="term" value="F:metal ion binding"/>
    <property type="evidence" value="ECO:0007669"/>
    <property type="project" value="UniProtKB-KW"/>
</dbReference>
<protein>
    <submittedName>
        <fullName evidence="6">C-type cytochrome</fullName>
    </submittedName>
</protein>
<keyword evidence="3 4" id="KW-0408">Iron</keyword>
<dbReference type="EMBL" id="WTYY01000001">
    <property type="protein sequence ID" value="MXO87316.1"/>
    <property type="molecule type" value="Genomic_DNA"/>
</dbReference>
<dbReference type="PROSITE" id="PS51007">
    <property type="entry name" value="CYTC"/>
    <property type="match status" value="1"/>
</dbReference>